<dbReference type="EMBL" id="CAJFCJ010000007">
    <property type="protein sequence ID" value="CAD5117245.1"/>
    <property type="molecule type" value="Genomic_DNA"/>
</dbReference>
<comment type="caution">
    <text evidence="10">The sequence shown here is derived from an EMBL/GenBank/DDBJ whole genome shotgun (WGS) entry which is preliminary data.</text>
</comment>
<evidence type="ECO:0000256" key="1">
    <source>
        <dbReference type="ARBA" id="ARBA00004448"/>
    </source>
</evidence>
<evidence type="ECO:0000256" key="9">
    <source>
        <dbReference type="RuleBase" id="RU363100"/>
    </source>
</evidence>
<keyword evidence="3 9" id="KW-0813">Transport</keyword>
<dbReference type="InterPro" id="IPR005336">
    <property type="entry name" value="MPC"/>
</dbReference>
<dbReference type="GO" id="GO:0006850">
    <property type="term" value="P:pyruvate import into mitochondria"/>
    <property type="evidence" value="ECO:0007669"/>
    <property type="project" value="InterPro"/>
</dbReference>
<dbReference type="Proteomes" id="UP000549394">
    <property type="component" value="Unassembled WGS sequence"/>
</dbReference>
<keyword evidence="7 9" id="KW-0496">Mitochondrion</keyword>
<evidence type="ECO:0000256" key="3">
    <source>
        <dbReference type="ARBA" id="ARBA00022448"/>
    </source>
</evidence>
<evidence type="ECO:0000256" key="2">
    <source>
        <dbReference type="ARBA" id="ARBA00006416"/>
    </source>
</evidence>
<evidence type="ECO:0000313" key="10">
    <source>
        <dbReference type="EMBL" id="CAD5117245.1"/>
    </source>
</evidence>
<accession>A0A7I8VPM5</accession>
<name>A0A7I8VPM5_9ANNE</name>
<evidence type="ECO:0000256" key="8">
    <source>
        <dbReference type="ARBA" id="ARBA00023136"/>
    </source>
</evidence>
<evidence type="ECO:0000256" key="6">
    <source>
        <dbReference type="ARBA" id="ARBA00022989"/>
    </source>
</evidence>
<dbReference type="Pfam" id="PF03650">
    <property type="entry name" value="MPC"/>
    <property type="match status" value="1"/>
</dbReference>
<dbReference type="GO" id="GO:0005743">
    <property type="term" value="C:mitochondrial inner membrane"/>
    <property type="evidence" value="ECO:0007669"/>
    <property type="project" value="UniProtKB-SubCell"/>
</dbReference>
<evidence type="ECO:0000313" key="11">
    <source>
        <dbReference type="Proteomes" id="UP000549394"/>
    </source>
</evidence>
<evidence type="ECO:0000256" key="5">
    <source>
        <dbReference type="ARBA" id="ARBA00022792"/>
    </source>
</evidence>
<proteinExistence type="inferred from homology"/>
<dbReference type="PANTHER" id="PTHR14154">
    <property type="entry name" value="UPF0041 BRAIN PROTEIN 44-RELATED"/>
    <property type="match status" value="1"/>
</dbReference>
<protein>
    <recommendedName>
        <fullName evidence="9">Mitochondrial pyruvate carrier</fullName>
    </recommendedName>
</protein>
<comment type="subcellular location">
    <subcellularLocation>
        <location evidence="1 9">Mitochondrion inner membrane</location>
        <topology evidence="1 9">Multi-pass membrane protein</topology>
    </subcellularLocation>
</comment>
<comment type="function">
    <text evidence="9">Mediates the uptake of pyruvate into mitochondria.</text>
</comment>
<keyword evidence="4" id="KW-0812">Transmembrane</keyword>
<evidence type="ECO:0000256" key="7">
    <source>
        <dbReference type="ARBA" id="ARBA00023128"/>
    </source>
</evidence>
<keyword evidence="6" id="KW-1133">Transmembrane helix</keyword>
<keyword evidence="11" id="KW-1185">Reference proteome</keyword>
<gene>
    <name evidence="10" type="ORF">DGYR_LOCUS5792</name>
</gene>
<keyword evidence="5 9" id="KW-0999">Mitochondrion inner membrane</keyword>
<keyword evidence="8" id="KW-0472">Membrane</keyword>
<reference evidence="10 11" key="1">
    <citation type="submission" date="2020-08" db="EMBL/GenBank/DDBJ databases">
        <authorList>
            <person name="Hejnol A."/>
        </authorList>
    </citation>
    <scope>NUCLEOTIDE SEQUENCE [LARGE SCALE GENOMIC DNA]</scope>
</reference>
<dbReference type="AlphaFoldDB" id="A0A7I8VPM5"/>
<dbReference type="OrthoDB" id="869189at2759"/>
<organism evidence="10 11">
    <name type="scientific">Dimorphilus gyrociliatus</name>
    <dbReference type="NCBI Taxonomy" id="2664684"/>
    <lineage>
        <taxon>Eukaryota</taxon>
        <taxon>Metazoa</taxon>
        <taxon>Spiralia</taxon>
        <taxon>Lophotrochozoa</taxon>
        <taxon>Annelida</taxon>
        <taxon>Polychaeta</taxon>
        <taxon>Polychaeta incertae sedis</taxon>
        <taxon>Dinophilidae</taxon>
        <taxon>Dimorphilus</taxon>
    </lineage>
</organism>
<sequence length="118" mass="13624">MSIVYRSLINNVGKFVPRRLQPFWEHEAGPKTIFFWAPAFKWGLVIAGLADYARPAENLSLAQSVSLTATGCIWARYSLVIIPKNWSLFWVNTFLAITGFSQIGRIWNYEQKKKKEQE</sequence>
<comment type="similarity">
    <text evidence="2 9">Belongs to the mitochondrial pyruvate carrier (MPC) (TC 2.A.105) family.</text>
</comment>
<evidence type="ECO:0000256" key="4">
    <source>
        <dbReference type="ARBA" id="ARBA00022692"/>
    </source>
</evidence>